<feature type="compositionally biased region" description="Low complexity" evidence="1">
    <location>
        <begin position="16"/>
        <end position="26"/>
    </location>
</feature>
<dbReference type="EMBL" id="JANAVB010006389">
    <property type="protein sequence ID" value="KAJ6845335.1"/>
    <property type="molecule type" value="Genomic_DNA"/>
</dbReference>
<feature type="region of interest" description="Disordered" evidence="1">
    <location>
        <begin position="16"/>
        <end position="40"/>
    </location>
</feature>
<protein>
    <submittedName>
        <fullName evidence="2">Uncharacterized protein</fullName>
    </submittedName>
</protein>
<dbReference type="AlphaFoldDB" id="A0AAX6HYN5"/>
<reference evidence="2" key="2">
    <citation type="submission" date="2023-04" db="EMBL/GenBank/DDBJ databases">
        <authorList>
            <person name="Bruccoleri R.E."/>
            <person name="Oakeley E.J."/>
            <person name="Faust A.-M."/>
            <person name="Dessus-Babus S."/>
            <person name="Altorfer M."/>
            <person name="Burckhardt D."/>
            <person name="Oertli M."/>
            <person name="Naumann U."/>
            <person name="Petersen F."/>
            <person name="Wong J."/>
        </authorList>
    </citation>
    <scope>NUCLEOTIDE SEQUENCE</scope>
    <source>
        <strain evidence="2">GSM-AAB239-AS_SAM_17_03QT</strain>
        <tissue evidence="2">Leaf</tissue>
    </source>
</reference>
<gene>
    <name evidence="2" type="ORF">M6B38_289840</name>
</gene>
<sequence>MPCRRILVLMFETGGSRSSTSLSTKSFQRTRRKPSQSGDALFDSTTIQLPKRCTDAPSMGSSFDACPTKKQSKLFEKLMTELAELINPVLSCRIDCDVWATTGQPWLPTLLNMLRSVMHANFMQTSYIYRLNHYILQSPPGPLKPGAWTLWDQSPSFIKRTPLHPGHHRLLLQMGRSSPTGRSKELQGGQLYQIPCHLPFRSTPADHS</sequence>
<evidence type="ECO:0000313" key="3">
    <source>
        <dbReference type="Proteomes" id="UP001140949"/>
    </source>
</evidence>
<comment type="caution">
    <text evidence="2">The sequence shown here is derived from an EMBL/GenBank/DDBJ whole genome shotgun (WGS) entry which is preliminary data.</text>
</comment>
<keyword evidence="3" id="KW-1185">Reference proteome</keyword>
<dbReference type="Proteomes" id="UP001140949">
    <property type="component" value="Unassembled WGS sequence"/>
</dbReference>
<reference evidence="2" key="1">
    <citation type="journal article" date="2023" name="GigaByte">
        <title>Genome assembly of the bearded iris, Iris pallida Lam.</title>
        <authorList>
            <person name="Bruccoleri R.E."/>
            <person name="Oakeley E.J."/>
            <person name="Faust A.M.E."/>
            <person name="Altorfer M."/>
            <person name="Dessus-Babus S."/>
            <person name="Burckhardt D."/>
            <person name="Oertli M."/>
            <person name="Naumann U."/>
            <person name="Petersen F."/>
            <person name="Wong J."/>
        </authorList>
    </citation>
    <scope>NUCLEOTIDE SEQUENCE</scope>
    <source>
        <strain evidence="2">GSM-AAB239-AS_SAM_17_03QT</strain>
    </source>
</reference>
<evidence type="ECO:0000256" key="1">
    <source>
        <dbReference type="SAM" id="MobiDB-lite"/>
    </source>
</evidence>
<accession>A0AAX6HYN5</accession>
<proteinExistence type="predicted"/>
<evidence type="ECO:0000313" key="2">
    <source>
        <dbReference type="EMBL" id="KAJ6845335.1"/>
    </source>
</evidence>
<name>A0AAX6HYN5_IRIPA</name>
<organism evidence="2 3">
    <name type="scientific">Iris pallida</name>
    <name type="common">Sweet iris</name>
    <dbReference type="NCBI Taxonomy" id="29817"/>
    <lineage>
        <taxon>Eukaryota</taxon>
        <taxon>Viridiplantae</taxon>
        <taxon>Streptophyta</taxon>
        <taxon>Embryophyta</taxon>
        <taxon>Tracheophyta</taxon>
        <taxon>Spermatophyta</taxon>
        <taxon>Magnoliopsida</taxon>
        <taxon>Liliopsida</taxon>
        <taxon>Asparagales</taxon>
        <taxon>Iridaceae</taxon>
        <taxon>Iridoideae</taxon>
        <taxon>Irideae</taxon>
        <taxon>Iris</taxon>
    </lineage>
</organism>